<protein>
    <submittedName>
        <fullName evidence="1">DUF481 domain-containing protein</fullName>
    </submittedName>
</protein>
<name>A0A519BD27_9DELT</name>
<evidence type="ECO:0000313" key="1">
    <source>
        <dbReference type="EMBL" id="RZD15183.1"/>
    </source>
</evidence>
<dbReference type="Pfam" id="PF04338">
    <property type="entry name" value="DUF481"/>
    <property type="match status" value="1"/>
</dbReference>
<dbReference type="EMBL" id="SGBD01000001">
    <property type="protein sequence ID" value="RZD15183.1"/>
    <property type="molecule type" value="Genomic_DNA"/>
</dbReference>
<organism evidence="1 2">
    <name type="scientific">Candidatus Acidulodesulfobacterium ferriphilum</name>
    <dbReference type="NCBI Taxonomy" id="2597223"/>
    <lineage>
        <taxon>Bacteria</taxon>
        <taxon>Deltaproteobacteria</taxon>
        <taxon>Candidatus Acidulodesulfobacterales</taxon>
        <taxon>Candidatus Acidulodesulfobacterium</taxon>
    </lineage>
</organism>
<proteinExistence type="predicted"/>
<accession>A0A519BD27</accession>
<reference evidence="1 2" key="1">
    <citation type="submission" date="2019-01" db="EMBL/GenBank/DDBJ databases">
        <title>Insights into ecological role of a new deltaproteobacterial order Candidatus Sinidesulfobacterales (Sva0485) by metagenomics and metatranscriptomics.</title>
        <authorList>
            <person name="Tan S."/>
            <person name="Liu J."/>
            <person name="Fang Y."/>
            <person name="Hedlund B.P."/>
            <person name="Lian Z.H."/>
            <person name="Huang L.Y."/>
            <person name="Li J.T."/>
            <person name="Huang L.N."/>
            <person name="Li W.J."/>
            <person name="Jiang H.C."/>
            <person name="Dong H.L."/>
            <person name="Shu W.S."/>
        </authorList>
    </citation>
    <scope>NUCLEOTIDE SEQUENCE [LARGE SCALE GENOMIC DNA]</scope>
    <source>
        <strain evidence="1">AP3</strain>
    </source>
</reference>
<sequence length="257" mass="29810">MRKSKSLRALKTKNAEAVFVFIFILLANLIFFTKISYANTKTNNKNLKAGIGLGISNTTGTIPSFNINTRDYLKYKNYPWHHKLRFVYNYITEYSQLSYLRLITQENSSYYFNKTSYMFADERFDRNIVTGFGYRIYENIGYGKKFIISKNMNASIELAPGLRQEKIIGGPYFGSVTTMIRAKYHWKLNKGVKFKEEITAYLANKGGSFYESLTKLSTKIVKNIYIAIYYELEYQTLVPAGFKPFNTISSININVKF</sequence>
<dbReference type="InterPro" id="IPR007433">
    <property type="entry name" value="DUF481"/>
</dbReference>
<dbReference type="Proteomes" id="UP000320813">
    <property type="component" value="Unassembled WGS sequence"/>
</dbReference>
<evidence type="ECO:0000313" key="2">
    <source>
        <dbReference type="Proteomes" id="UP000320813"/>
    </source>
</evidence>
<gene>
    <name evidence="1" type="ORF">EVJ47_02635</name>
</gene>
<comment type="caution">
    <text evidence="1">The sequence shown here is derived from an EMBL/GenBank/DDBJ whole genome shotgun (WGS) entry which is preliminary data.</text>
</comment>
<dbReference type="AlphaFoldDB" id="A0A519BD27"/>